<dbReference type="Proteomes" id="UP001057402">
    <property type="component" value="Chromosome 9"/>
</dbReference>
<keyword evidence="2" id="KW-1185">Reference proteome</keyword>
<sequence length="249" mass="29352">MEDEVVWRQYGFELRRSDLEFLKGPCFITDRLIDFYFQGFLSAIGARDISFVPSSVTYWLARSTNARDVADCLYHFNRYPGNLVLFPLNNDRDLDRIDVRPDTHWSLLVFDSFQRAFIHFDSPREESDDYSLELALRIYDNVRVRLERMERMEDNGDEDLGERKPYEFRRVWAADPAKGFNKYDCGLHVIRMAFLICCWYLDERGSIGDHGYEALIQEMEPAEEGTAREMIKDAILDITGEDIMKLLHK</sequence>
<protein>
    <submittedName>
        <fullName evidence="1">Uncharacterized protein</fullName>
    </submittedName>
</protein>
<evidence type="ECO:0000313" key="1">
    <source>
        <dbReference type="EMBL" id="KAI4326557.1"/>
    </source>
</evidence>
<name>A0ACB9MQW2_9MYRT</name>
<evidence type="ECO:0000313" key="2">
    <source>
        <dbReference type="Proteomes" id="UP001057402"/>
    </source>
</evidence>
<accession>A0ACB9MQW2</accession>
<reference evidence="2" key="1">
    <citation type="journal article" date="2023" name="Front. Plant Sci.">
        <title>Chromosomal-level genome assembly of Melastoma candidum provides insights into trichome evolution.</title>
        <authorList>
            <person name="Zhong Y."/>
            <person name="Wu W."/>
            <person name="Sun C."/>
            <person name="Zou P."/>
            <person name="Liu Y."/>
            <person name="Dai S."/>
            <person name="Zhou R."/>
        </authorList>
    </citation>
    <scope>NUCLEOTIDE SEQUENCE [LARGE SCALE GENOMIC DNA]</scope>
</reference>
<comment type="caution">
    <text evidence="1">The sequence shown here is derived from an EMBL/GenBank/DDBJ whole genome shotgun (WGS) entry which is preliminary data.</text>
</comment>
<proteinExistence type="predicted"/>
<organism evidence="1 2">
    <name type="scientific">Melastoma candidum</name>
    <dbReference type="NCBI Taxonomy" id="119954"/>
    <lineage>
        <taxon>Eukaryota</taxon>
        <taxon>Viridiplantae</taxon>
        <taxon>Streptophyta</taxon>
        <taxon>Embryophyta</taxon>
        <taxon>Tracheophyta</taxon>
        <taxon>Spermatophyta</taxon>
        <taxon>Magnoliopsida</taxon>
        <taxon>eudicotyledons</taxon>
        <taxon>Gunneridae</taxon>
        <taxon>Pentapetalae</taxon>
        <taxon>rosids</taxon>
        <taxon>malvids</taxon>
        <taxon>Myrtales</taxon>
        <taxon>Melastomataceae</taxon>
        <taxon>Melastomatoideae</taxon>
        <taxon>Melastomateae</taxon>
        <taxon>Melastoma</taxon>
    </lineage>
</organism>
<gene>
    <name evidence="1" type="ORF">MLD38_031860</name>
</gene>
<dbReference type="EMBL" id="CM042888">
    <property type="protein sequence ID" value="KAI4326557.1"/>
    <property type="molecule type" value="Genomic_DNA"/>
</dbReference>